<dbReference type="GO" id="GO:0004252">
    <property type="term" value="F:serine-type endopeptidase activity"/>
    <property type="evidence" value="ECO:0007669"/>
    <property type="project" value="TreeGrafter"/>
</dbReference>
<evidence type="ECO:0000256" key="4">
    <source>
        <dbReference type="ARBA" id="ARBA00022737"/>
    </source>
</evidence>
<reference evidence="12" key="1">
    <citation type="journal article" date="2022" name="bioRxiv">
        <title>Sequencing and chromosome-scale assembly of the giantPleurodeles waltlgenome.</title>
        <authorList>
            <person name="Brown T."/>
            <person name="Elewa A."/>
            <person name="Iarovenko S."/>
            <person name="Subramanian E."/>
            <person name="Araus A.J."/>
            <person name="Petzold A."/>
            <person name="Susuki M."/>
            <person name="Suzuki K.-i.T."/>
            <person name="Hayashi T."/>
            <person name="Toyoda A."/>
            <person name="Oliveira C."/>
            <person name="Osipova E."/>
            <person name="Leigh N.D."/>
            <person name="Simon A."/>
            <person name="Yun M.H."/>
        </authorList>
    </citation>
    <scope>NUCLEOTIDE SEQUENCE</scope>
    <source>
        <strain evidence="12">20211129_DDA</strain>
        <tissue evidence="12">Liver</tissue>
    </source>
</reference>
<protein>
    <submittedName>
        <fullName evidence="12">Uncharacterized protein</fullName>
    </submittedName>
</protein>
<evidence type="ECO:0000259" key="10">
    <source>
        <dbReference type="PROSITE" id="PS50287"/>
    </source>
</evidence>
<dbReference type="Gene3D" id="3.10.250.10">
    <property type="entry name" value="SRCR-like domain"/>
    <property type="match status" value="2"/>
</dbReference>
<proteinExistence type="predicted"/>
<dbReference type="GO" id="GO:0005615">
    <property type="term" value="C:extracellular space"/>
    <property type="evidence" value="ECO:0007669"/>
    <property type="project" value="TreeGrafter"/>
</dbReference>
<dbReference type="PROSITE" id="PS00023">
    <property type="entry name" value="FN2_1"/>
    <property type="match status" value="1"/>
</dbReference>
<dbReference type="SMART" id="SM00059">
    <property type="entry name" value="FN2"/>
    <property type="match status" value="2"/>
</dbReference>
<dbReference type="CDD" id="cd00062">
    <property type="entry name" value="FN2"/>
    <property type="match status" value="2"/>
</dbReference>
<dbReference type="SUPFAM" id="SSF57440">
    <property type="entry name" value="Kringle-like"/>
    <property type="match status" value="2"/>
</dbReference>
<dbReference type="FunFam" id="3.10.250.10:FF:000009">
    <property type="entry name" value="WC1"/>
    <property type="match status" value="2"/>
</dbReference>
<dbReference type="EMBL" id="JANPWB010000008">
    <property type="protein sequence ID" value="KAJ1166675.1"/>
    <property type="molecule type" value="Genomic_DNA"/>
</dbReference>
<feature type="disulfide bond" evidence="8">
    <location>
        <begin position="136"/>
        <end position="163"/>
    </location>
</feature>
<keyword evidence="5 8" id="KW-1015">Disulfide bond</keyword>
<dbReference type="PROSITE" id="PS00420">
    <property type="entry name" value="SRCR_1"/>
    <property type="match status" value="1"/>
</dbReference>
<feature type="disulfide bond" evidence="8">
    <location>
        <begin position="81"/>
        <end position="108"/>
    </location>
</feature>
<keyword evidence="9" id="KW-0472">Membrane</keyword>
<dbReference type="Pfam" id="PF00530">
    <property type="entry name" value="SRCR"/>
    <property type="match status" value="2"/>
</dbReference>
<evidence type="ECO:0000256" key="9">
    <source>
        <dbReference type="SAM" id="Phobius"/>
    </source>
</evidence>
<feature type="disulfide bond" evidence="7">
    <location>
        <begin position="317"/>
        <end position="378"/>
    </location>
</feature>
<dbReference type="PANTHER" id="PTHR48071:SF15">
    <property type="entry name" value="SRCR DOMAIN-CONTAINING PROTEIN"/>
    <property type="match status" value="1"/>
</dbReference>
<feature type="domain" description="Fibronectin type-II" evidence="11">
    <location>
        <begin position="117"/>
        <end position="165"/>
    </location>
</feature>
<dbReference type="InterPro" id="IPR013806">
    <property type="entry name" value="Kringle-like"/>
</dbReference>
<dbReference type="Proteomes" id="UP001066276">
    <property type="component" value="Chromosome 4_2"/>
</dbReference>
<feature type="domain" description="Fibronectin type-II" evidence="11">
    <location>
        <begin position="62"/>
        <end position="110"/>
    </location>
</feature>
<comment type="caution">
    <text evidence="12">The sequence shown here is derived from an EMBL/GenBank/DDBJ whole genome shotgun (WGS) entry which is preliminary data.</text>
</comment>
<accession>A0AAV7SR98</accession>
<evidence type="ECO:0000313" key="13">
    <source>
        <dbReference type="Proteomes" id="UP001066276"/>
    </source>
</evidence>
<dbReference type="FunFam" id="2.10.10.10:FF:000001">
    <property type="entry name" value="Fibronectin 1a isoform 1"/>
    <property type="match status" value="1"/>
</dbReference>
<dbReference type="SUPFAM" id="SSF56487">
    <property type="entry name" value="SRCR-like"/>
    <property type="match status" value="2"/>
</dbReference>
<evidence type="ECO:0000256" key="3">
    <source>
        <dbReference type="ARBA" id="ARBA00022729"/>
    </source>
</evidence>
<name>A0AAV7SR98_PLEWA</name>
<evidence type="ECO:0000256" key="5">
    <source>
        <dbReference type="ARBA" id="ARBA00023157"/>
    </source>
</evidence>
<evidence type="ECO:0000256" key="1">
    <source>
        <dbReference type="ARBA" id="ARBA00004613"/>
    </source>
</evidence>
<feature type="disulfide bond" evidence="8">
    <location>
        <begin position="67"/>
        <end position="93"/>
    </location>
</feature>
<evidence type="ECO:0000256" key="8">
    <source>
        <dbReference type="PROSITE-ProRule" id="PRU00479"/>
    </source>
</evidence>
<comment type="caution">
    <text evidence="7">Lacks conserved residue(s) required for the propagation of feature annotation.</text>
</comment>
<keyword evidence="2" id="KW-0964">Secreted</keyword>
<keyword evidence="9" id="KW-1133">Transmembrane helix</keyword>
<evidence type="ECO:0000256" key="2">
    <source>
        <dbReference type="ARBA" id="ARBA00022525"/>
    </source>
</evidence>
<dbReference type="InterPro" id="IPR001190">
    <property type="entry name" value="SRCR"/>
</dbReference>
<dbReference type="Pfam" id="PF00040">
    <property type="entry name" value="fn2"/>
    <property type="match status" value="2"/>
</dbReference>
<dbReference type="GO" id="GO:0005886">
    <property type="term" value="C:plasma membrane"/>
    <property type="evidence" value="ECO:0007669"/>
    <property type="project" value="TreeGrafter"/>
</dbReference>
<dbReference type="InterPro" id="IPR000562">
    <property type="entry name" value="FN_type2_dom"/>
</dbReference>
<dbReference type="SMART" id="SM00202">
    <property type="entry name" value="SR"/>
    <property type="match status" value="2"/>
</dbReference>
<dbReference type="PROSITE" id="PS51092">
    <property type="entry name" value="FN2_2"/>
    <property type="match status" value="2"/>
</dbReference>
<dbReference type="AlphaFoldDB" id="A0AAV7SR98"/>
<keyword evidence="3" id="KW-0732">Signal</keyword>
<feature type="domain" description="SRCR" evidence="10">
    <location>
        <begin position="279"/>
        <end position="379"/>
    </location>
</feature>
<dbReference type="PANTHER" id="PTHR48071">
    <property type="entry name" value="SRCR DOMAIN-CONTAINING PROTEIN"/>
    <property type="match status" value="1"/>
</dbReference>
<gene>
    <name evidence="12" type="ORF">NDU88_007072</name>
</gene>
<keyword evidence="9" id="KW-0812">Transmembrane</keyword>
<feature type="disulfide bond" evidence="7">
    <location>
        <begin position="240"/>
        <end position="250"/>
    </location>
</feature>
<keyword evidence="6" id="KW-0325">Glycoprotein</keyword>
<dbReference type="InterPro" id="IPR036772">
    <property type="entry name" value="SRCR-like_dom_sf"/>
</dbReference>
<feature type="transmembrane region" description="Helical" evidence="9">
    <location>
        <begin position="396"/>
        <end position="416"/>
    </location>
</feature>
<comment type="subcellular location">
    <subcellularLocation>
        <location evidence="1">Secreted</location>
    </subcellularLocation>
</comment>
<dbReference type="PRINTS" id="PR00013">
    <property type="entry name" value="FNTYPEII"/>
</dbReference>
<dbReference type="GO" id="GO:0031638">
    <property type="term" value="P:zymogen activation"/>
    <property type="evidence" value="ECO:0007669"/>
    <property type="project" value="TreeGrafter"/>
</dbReference>
<keyword evidence="4" id="KW-0677">Repeat</keyword>
<keyword evidence="13" id="KW-1185">Reference proteome</keyword>
<feature type="disulfide bond" evidence="7">
    <location>
        <begin position="348"/>
        <end position="358"/>
    </location>
</feature>
<dbReference type="Gene3D" id="2.10.10.10">
    <property type="entry name" value="Fibronectin, type II, collagen-binding"/>
    <property type="match status" value="2"/>
</dbReference>
<organism evidence="12 13">
    <name type="scientific">Pleurodeles waltl</name>
    <name type="common">Iberian ribbed newt</name>
    <dbReference type="NCBI Taxonomy" id="8319"/>
    <lineage>
        <taxon>Eukaryota</taxon>
        <taxon>Metazoa</taxon>
        <taxon>Chordata</taxon>
        <taxon>Craniata</taxon>
        <taxon>Vertebrata</taxon>
        <taxon>Euteleostomi</taxon>
        <taxon>Amphibia</taxon>
        <taxon>Batrachia</taxon>
        <taxon>Caudata</taxon>
        <taxon>Salamandroidea</taxon>
        <taxon>Salamandridae</taxon>
        <taxon>Pleurodelinae</taxon>
        <taxon>Pleurodeles</taxon>
    </lineage>
</organism>
<dbReference type="PROSITE" id="PS50287">
    <property type="entry name" value="SRCR_2"/>
    <property type="match status" value="2"/>
</dbReference>
<evidence type="ECO:0000259" key="11">
    <source>
        <dbReference type="PROSITE" id="PS51092"/>
    </source>
</evidence>
<evidence type="ECO:0000256" key="6">
    <source>
        <dbReference type="ARBA" id="ARBA00023180"/>
    </source>
</evidence>
<feature type="domain" description="SRCR" evidence="10">
    <location>
        <begin position="170"/>
        <end position="274"/>
    </location>
</feature>
<feature type="disulfide bond" evidence="7">
    <location>
        <begin position="304"/>
        <end position="368"/>
    </location>
</feature>
<sequence>MALVLRSHGVLELEESRTESYLYNMEQQDSVTAFKLPRHLQSAPSMFLSLLVLTLCGMMRTFLASACTFPFIYEARKFSSCIANGRTDRMYWCATTRNYDRDKKWEFCPEADLPENSSVAFCTIPFIFEGKKFFSCTTEGRMDGRYWCATTENYDKDGQWILCSGSEHHLRLMNGGDPCAGRVELHYTEGGWGTVCNHGWDLTAATLVCKELKCGTAIATSTNSQFGESDGPIWVNQLHCLEIHAQLQDCEGSWVKRGSAHSCDHANESGVVCSDYGKVRLVNGTGRCLGRVEIFFSHRWGTVCDSIWGIQAAEVVCRQLGCGHAKSQAGGAHFGEGSGPIWLDSIQCTGAESHLWQCDSKRVGEHSCSHQQDVGVTCEGPAQRDIQSDMYIRFPLVPVIAVLLIVPVVVFIAWIIKRKTNIQQAETNIEHKELDEAPDSLYENIEWVRN</sequence>
<dbReference type="InterPro" id="IPR036943">
    <property type="entry name" value="FN_type2_sf"/>
</dbReference>
<evidence type="ECO:0000313" key="12">
    <source>
        <dbReference type="EMBL" id="KAJ1166675.1"/>
    </source>
</evidence>
<dbReference type="PRINTS" id="PR00258">
    <property type="entry name" value="SPERACTRCPTR"/>
</dbReference>
<evidence type="ECO:0000256" key="7">
    <source>
        <dbReference type="PROSITE-ProRule" id="PRU00196"/>
    </source>
</evidence>
<feature type="disulfide bond" evidence="8">
    <location>
        <begin position="122"/>
        <end position="148"/>
    </location>
</feature>